<evidence type="ECO:0000256" key="5">
    <source>
        <dbReference type="ARBA" id="ARBA00022777"/>
    </source>
</evidence>
<evidence type="ECO:0000256" key="4">
    <source>
        <dbReference type="ARBA" id="ARBA00022741"/>
    </source>
</evidence>
<evidence type="ECO:0000256" key="1">
    <source>
        <dbReference type="ARBA" id="ARBA00012513"/>
    </source>
</evidence>
<evidence type="ECO:0000256" key="3">
    <source>
        <dbReference type="ARBA" id="ARBA00022679"/>
    </source>
</evidence>
<gene>
    <name evidence="11" type="ORF">CFX1CAM_1570</name>
</gene>
<dbReference type="PROSITE" id="PS50011">
    <property type="entry name" value="PROTEIN_KINASE_DOM"/>
    <property type="match status" value="1"/>
</dbReference>
<dbReference type="InterPro" id="IPR000719">
    <property type="entry name" value="Prot_kinase_dom"/>
</dbReference>
<keyword evidence="2 11" id="KW-0723">Serine/threonine-protein kinase</keyword>
<feature type="transmembrane region" description="Helical" evidence="9">
    <location>
        <begin position="335"/>
        <end position="362"/>
    </location>
</feature>
<reference evidence="12" key="1">
    <citation type="submission" date="2017-05" db="EMBL/GenBank/DDBJ databases">
        <authorList>
            <person name="Kirkegaard R."/>
            <person name="Mcilroy J S."/>
        </authorList>
    </citation>
    <scope>NUCLEOTIDE SEQUENCE [LARGE SCALE GENOMIC DNA]</scope>
</reference>
<evidence type="ECO:0000313" key="12">
    <source>
        <dbReference type="Proteomes" id="UP000195514"/>
    </source>
</evidence>
<comment type="catalytic activity">
    <reaction evidence="7">
        <text>L-threonyl-[protein] + ATP = O-phospho-L-threonyl-[protein] + ADP + H(+)</text>
        <dbReference type="Rhea" id="RHEA:46608"/>
        <dbReference type="Rhea" id="RHEA-COMP:11060"/>
        <dbReference type="Rhea" id="RHEA-COMP:11605"/>
        <dbReference type="ChEBI" id="CHEBI:15378"/>
        <dbReference type="ChEBI" id="CHEBI:30013"/>
        <dbReference type="ChEBI" id="CHEBI:30616"/>
        <dbReference type="ChEBI" id="CHEBI:61977"/>
        <dbReference type="ChEBI" id="CHEBI:456216"/>
        <dbReference type="EC" id="2.7.11.1"/>
    </reaction>
</comment>
<dbReference type="GO" id="GO:0005524">
    <property type="term" value="F:ATP binding"/>
    <property type="evidence" value="ECO:0007669"/>
    <property type="project" value="UniProtKB-KW"/>
</dbReference>
<dbReference type="OrthoDB" id="152669at2"/>
<dbReference type="CDD" id="cd14014">
    <property type="entry name" value="STKc_PknB_like"/>
    <property type="match status" value="1"/>
</dbReference>
<dbReference type="KEGG" id="abat:CFX1CAM_1570"/>
<keyword evidence="3" id="KW-0808">Transferase</keyword>
<evidence type="ECO:0000256" key="9">
    <source>
        <dbReference type="SAM" id="Phobius"/>
    </source>
</evidence>
<dbReference type="AlphaFoldDB" id="A0A1Y6K4L5"/>
<dbReference type="SUPFAM" id="SSF56112">
    <property type="entry name" value="Protein kinase-like (PK-like)"/>
    <property type="match status" value="1"/>
</dbReference>
<dbReference type="PANTHER" id="PTHR43289:SF34">
    <property type="entry name" value="SERINE_THREONINE-PROTEIN KINASE YBDM-RELATED"/>
    <property type="match status" value="1"/>
</dbReference>
<evidence type="ECO:0000313" key="11">
    <source>
        <dbReference type="EMBL" id="SMX54635.1"/>
    </source>
</evidence>
<organism evidence="11 12">
    <name type="scientific">Candidatus Brevifilum fermentans</name>
    <dbReference type="NCBI Taxonomy" id="1986204"/>
    <lineage>
        <taxon>Bacteria</taxon>
        <taxon>Bacillati</taxon>
        <taxon>Chloroflexota</taxon>
        <taxon>Anaerolineae</taxon>
        <taxon>Anaerolineales</taxon>
        <taxon>Anaerolineaceae</taxon>
        <taxon>Candidatus Brevifilum</taxon>
    </lineage>
</organism>
<proteinExistence type="predicted"/>
<keyword evidence="5 11" id="KW-0418">Kinase</keyword>
<dbReference type="GO" id="GO:0004674">
    <property type="term" value="F:protein serine/threonine kinase activity"/>
    <property type="evidence" value="ECO:0007669"/>
    <property type="project" value="UniProtKB-KW"/>
</dbReference>
<dbReference type="PANTHER" id="PTHR43289">
    <property type="entry name" value="MITOGEN-ACTIVATED PROTEIN KINASE KINASE KINASE 20-RELATED"/>
    <property type="match status" value="1"/>
</dbReference>
<sequence length="364" mass="41005">MMDLPLLSGRYKLLQPIGSGGTAVVYKALDEMLERIVSVKILREDHSNDGEFLERFRQEAKAAANLSHPNIVTVYDFGFDKDQVFIVFEYVDGTDLKTLIRQQSRFSIEDTLGLITQACAGVGYAHRAGLVHCDIKSHNMLVSKDFRLKVTDFGIARALATIHPEERSEVVWGSPHYFSPEQASGYAPSPASDVYSLGVILYEMLTGRLPFEAKDATELARMHRMETPVPPRRLNPAIPEPLEEITLKVLSKEPAARYRTADQLGRVLMSFGNLNPEKTGPIILPVAKRSNISSPQPHPPVIPRRTQTETQPVERTWTDYAKDHEDTFESQAIDWGTWLLGVLAFTAVFGLIPFWLYIYFFLNP</sequence>
<name>A0A1Y6K4L5_9CHLR</name>
<dbReference type="EMBL" id="LT859958">
    <property type="protein sequence ID" value="SMX54635.1"/>
    <property type="molecule type" value="Genomic_DNA"/>
</dbReference>
<dbReference type="FunFam" id="3.30.200.20:FF:000035">
    <property type="entry name" value="Serine/threonine protein kinase Stk1"/>
    <property type="match status" value="1"/>
</dbReference>
<evidence type="ECO:0000256" key="8">
    <source>
        <dbReference type="ARBA" id="ARBA00048679"/>
    </source>
</evidence>
<keyword evidence="12" id="KW-1185">Reference proteome</keyword>
<evidence type="ECO:0000256" key="2">
    <source>
        <dbReference type="ARBA" id="ARBA00022527"/>
    </source>
</evidence>
<dbReference type="Pfam" id="PF00069">
    <property type="entry name" value="Pkinase"/>
    <property type="match status" value="1"/>
</dbReference>
<accession>A0A1Y6K4L5</accession>
<keyword evidence="4" id="KW-0547">Nucleotide-binding</keyword>
<dbReference type="Proteomes" id="UP000195514">
    <property type="component" value="Chromosome I"/>
</dbReference>
<keyword evidence="9" id="KW-0472">Membrane</keyword>
<feature type="domain" description="Protein kinase" evidence="10">
    <location>
        <begin position="11"/>
        <end position="269"/>
    </location>
</feature>
<keyword evidence="9" id="KW-1133">Transmembrane helix</keyword>
<evidence type="ECO:0000256" key="6">
    <source>
        <dbReference type="ARBA" id="ARBA00022840"/>
    </source>
</evidence>
<dbReference type="SMART" id="SM00220">
    <property type="entry name" value="S_TKc"/>
    <property type="match status" value="1"/>
</dbReference>
<dbReference type="InterPro" id="IPR011009">
    <property type="entry name" value="Kinase-like_dom_sf"/>
</dbReference>
<protein>
    <recommendedName>
        <fullName evidence="1">non-specific serine/threonine protein kinase</fullName>
        <ecNumber evidence="1">2.7.11.1</ecNumber>
    </recommendedName>
</protein>
<keyword evidence="6" id="KW-0067">ATP-binding</keyword>
<dbReference type="Gene3D" id="1.10.510.10">
    <property type="entry name" value="Transferase(Phosphotransferase) domain 1"/>
    <property type="match status" value="1"/>
</dbReference>
<dbReference type="Gene3D" id="3.30.200.20">
    <property type="entry name" value="Phosphorylase Kinase, domain 1"/>
    <property type="match status" value="1"/>
</dbReference>
<dbReference type="EC" id="2.7.11.1" evidence="1"/>
<dbReference type="RefSeq" id="WP_087862460.1">
    <property type="nucleotide sequence ID" value="NZ_LT859958.1"/>
</dbReference>
<dbReference type="PROSITE" id="PS00108">
    <property type="entry name" value="PROTEIN_KINASE_ST"/>
    <property type="match status" value="1"/>
</dbReference>
<comment type="catalytic activity">
    <reaction evidence="8">
        <text>L-seryl-[protein] + ATP = O-phospho-L-seryl-[protein] + ADP + H(+)</text>
        <dbReference type="Rhea" id="RHEA:17989"/>
        <dbReference type="Rhea" id="RHEA-COMP:9863"/>
        <dbReference type="Rhea" id="RHEA-COMP:11604"/>
        <dbReference type="ChEBI" id="CHEBI:15378"/>
        <dbReference type="ChEBI" id="CHEBI:29999"/>
        <dbReference type="ChEBI" id="CHEBI:30616"/>
        <dbReference type="ChEBI" id="CHEBI:83421"/>
        <dbReference type="ChEBI" id="CHEBI:456216"/>
        <dbReference type="EC" id="2.7.11.1"/>
    </reaction>
</comment>
<evidence type="ECO:0000256" key="7">
    <source>
        <dbReference type="ARBA" id="ARBA00047899"/>
    </source>
</evidence>
<dbReference type="InterPro" id="IPR008271">
    <property type="entry name" value="Ser/Thr_kinase_AS"/>
</dbReference>
<keyword evidence="9" id="KW-0812">Transmembrane</keyword>
<evidence type="ECO:0000259" key="10">
    <source>
        <dbReference type="PROSITE" id="PS50011"/>
    </source>
</evidence>